<reference evidence="1" key="1">
    <citation type="journal article" date="2019" name="MBio">
        <title>Virus Genomes from Deep Sea Sediments Expand the Ocean Megavirome and Support Independent Origins of Viral Gigantism.</title>
        <authorList>
            <person name="Backstrom D."/>
            <person name="Yutin N."/>
            <person name="Jorgensen S.L."/>
            <person name="Dharamshi J."/>
            <person name="Homa F."/>
            <person name="Zaremba-Niedwiedzka K."/>
            <person name="Spang A."/>
            <person name="Wolf Y.I."/>
            <person name="Koonin E.V."/>
            <person name="Ettema T.J."/>
        </authorList>
    </citation>
    <scope>NUCLEOTIDE SEQUENCE</scope>
</reference>
<gene>
    <name evidence="1" type="ORF">LCPAC202_01030</name>
</gene>
<dbReference type="InterPro" id="IPR016112">
    <property type="entry name" value="VP_dsDNA_II"/>
</dbReference>
<sequence>MSDPVDPVKTSVITYDNFTEFQHRLHSASDDEETIPSKFFTEIRKTSRSSHVPCPLTRTSESNLIIYTATSKFDYLLHTYLATTLPAVRVQEKWKDRVEICWTRNPFHNIINHGVLKFDGDSGAEIPGGWLDVHAQFFMKSGARFDQHYNYMIGNASCLVNWSQYLPEFPISSPQPWYYSEIVSNAIPLFLCSMGGVSHAYDFRLQLKELLRMRCKLKDGRWHNIKFNSSYITTNSIKVPTPVMIGRYTKISPPEIEWHKEKSNTHEIVATTVMHFGTKNPSAAGEDVSIKIHTNTPVRALFFVAECQLARELNNRSNYTTNPHNSRMGFNPIKRITHTYNSKAALIQKGYQADRTEPWYYALSAPEEIGYGMFSHGYKPGGLSADIGLTYTQKLGAELHFHINSSNPLYSESALDGPDEGEVIDDILEKAVQRSTKKIVGKDEHYYLHVYSLTCNIINFTNDQKKKVEIDNGSSDNMLLGSTSPNGL</sequence>
<dbReference type="Gene3D" id="2.70.9.10">
    <property type="entry name" value="Adenovirus Type 2 Hexon, domain 4"/>
    <property type="match status" value="1"/>
</dbReference>
<organism evidence="1">
    <name type="scientific">Pithovirus LCPAC202</name>
    <dbReference type="NCBI Taxonomy" id="2506592"/>
    <lineage>
        <taxon>Viruses</taxon>
        <taxon>Pithoviruses</taxon>
    </lineage>
</organism>
<dbReference type="EMBL" id="MK500511">
    <property type="protein sequence ID" value="QBK91129.1"/>
    <property type="molecule type" value="Genomic_DNA"/>
</dbReference>
<protein>
    <submittedName>
        <fullName evidence="1">Major capsid protein</fullName>
    </submittedName>
</protein>
<name>A0A481Z7N2_9VIRU</name>
<proteinExistence type="predicted"/>
<dbReference type="SUPFAM" id="SSF49749">
    <property type="entry name" value="Group II dsDNA viruses VP"/>
    <property type="match status" value="2"/>
</dbReference>
<accession>A0A481Z7N2</accession>
<evidence type="ECO:0000313" key="1">
    <source>
        <dbReference type="EMBL" id="QBK91129.1"/>
    </source>
</evidence>